<dbReference type="InterPro" id="IPR045136">
    <property type="entry name" value="Iah1-like"/>
</dbReference>
<dbReference type="InterPro" id="IPR013830">
    <property type="entry name" value="SGNH_hydro"/>
</dbReference>
<dbReference type="OrthoDB" id="671439at2759"/>
<name>A0A9P4YCH3_CRYP1</name>
<comment type="caution">
    <text evidence="2">The sequence shown here is derived from an EMBL/GenBank/DDBJ whole genome shotgun (WGS) entry which is preliminary data.</text>
</comment>
<evidence type="ECO:0000259" key="1">
    <source>
        <dbReference type="Pfam" id="PF13472"/>
    </source>
</evidence>
<dbReference type="RefSeq" id="XP_040781492.1">
    <property type="nucleotide sequence ID" value="XM_040918606.1"/>
</dbReference>
<proteinExistence type="predicted"/>
<dbReference type="PANTHER" id="PTHR14209">
    <property type="entry name" value="ISOAMYL ACETATE-HYDROLYZING ESTERASE 1"/>
    <property type="match status" value="1"/>
</dbReference>
<dbReference type="AlphaFoldDB" id="A0A9P4YCH3"/>
<keyword evidence="3" id="KW-1185">Reference proteome</keyword>
<gene>
    <name evidence="2" type="ORF">M406DRAFT_285251</name>
</gene>
<dbReference type="Proteomes" id="UP000803844">
    <property type="component" value="Unassembled WGS sequence"/>
</dbReference>
<dbReference type="CDD" id="cd01838">
    <property type="entry name" value="Isoamyl_acetate_hydrolase_like"/>
    <property type="match status" value="1"/>
</dbReference>
<dbReference type="GO" id="GO:0016787">
    <property type="term" value="F:hydrolase activity"/>
    <property type="evidence" value="ECO:0007669"/>
    <property type="project" value="UniProtKB-KW"/>
</dbReference>
<feature type="domain" description="SGNH hydrolase-type esterase" evidence="1">
    <location>
        <begin position="10"/>
        <end position="223"/>
    </location>
</feature>
<dbReference type="SUPFAM" id="SSF52266">
    <property type="entry name" value="SGNH hydrolase"/>
    <property type="match status" value="1"/>
</dbReference>
<keyword evidence="2" id="KW-0378">Hydrolase</keyword>
<dbReference type="GeneID" id="63835735"/>
<dbReference type="EMBL" id="MU032344">
    <property type="protein sequence ID" value="KAF3770531.1"/>
    <property type="molecule type" value="Genomic_DNA"/>
</dbReference>
<accession>A0A9P4YCH3</accession>
<organism evidence="2 3">
    <name type="scientific">Cryphonectria parasitica (strain ATCC 38755 / EP155)</name>
    <dbReference type="NCBI Taxonomy" id="660469"/>
    <lineage>
        <taxon>Eukaryota</taxon>
        <taxon>Fungi</taxon>
        <taxon>Dikarya</taxon>
        <taxon>Ascomycota</taxon>
        <taxon>Pezizomycotina</taxon>
        <taxon>Sordariomycetes</taxon>
        <taxon>Sordariomycetidae</taxon>
        <taxon>Diaporthales</taxon>
        <taxon>Cryphonectriaceae</taxon>
        <taxon>Cryphonectria-Endothia species complex</taxon>
        <taxon>Cryphonectria</taxon>
    </lineage>
</organism>
<sequence length="258" mass="28541">MAASYPQVVLFGDSLFEGCVDTQDGFSFYATLQKHCLRRYDVVNRGFSGYNTSQALRILEQIFPEPTAGGPQLKYLIVLLGANDAALPQEVENQGLPLDQYKTNLHRIITHPNITAHKPKVLLITPPPLDEIRTTELDTPKYGHTLRETARSASYSQAARDVAASVPGTVLLDLQKALIDRATASTPGWDVSQPPLGSLEGARRGYLEQLLPDGLHLSGEAYRVLWGLVEAEIEPRFPNEGPEGYVFAEWKSAPWEEK</sequence>
<dbReference type="PANTHER" id="PTHR14209:SF19">
    <property type="entry name" value="ISOAMYL ACETATE-HYDROLYZING ESTERASE 1 HOMOLOG"/>
    <property type="match status" value="1"/>
</dbReference>
<dbReference type="InterPro" id="IPR036514">
    <property type="entry name" value="SGNH_hydro_sf"/>
</dbReference>
<evidence type="ECO:0000313" key="2">
    <source>
        <dbReference type="EMBL" id="KAF3770531.1"/>
    </source>
</evidence>
<evidence type="ECO:0000313" key="3">
    <source>
        <dbReference type="Proteomes" id="UP000803844"/>
    </source>
</evidence>
<dbReference type="Pfam" id="PF13472">
    <property type="entry name" value="Lipase_GDSL_2"/>
    <property type="match status" value="1"/>
</dbReference>
<protein>
    <submittedName>
        <fullName evidence="2">SGNH hydrolase</fullName>
    </submittedName>
</protein>
<dbReference type="Gene3D" id="3.40.50.1110">
    <property type="entry name" value="SGNH hydrolase"/>
    <property type="match status" value="1"/>
</dbReference>
<reference evidence="2" key="1">
    <citation type="journal article" date="2020" name="Phytopathology">
        <title>Genome sequence of the chestnut blight fungus Cryphonectria parasitica EP155: A fundamental resource for an archetypical invasive plant pathogen.</title>
        <authorList>
            <person name="Crouch J.A."/>
            <person name="Dawe A."/>
            <person name="Aerts A."/>
            <person name="Barry K."/>
            <person name="Churchill A.C.L."/>
            <person name="Grimwood J."/>
            <person name="Hillman B."/>
            <person name="Milgroom M.G."/>
            <person name="Pangilinan J."/>
            <person name="Smith M."/>
            <person name="Salamov A."/>
            <person name="Schmutz J."/>
            <person name="Yadav J."/>
            <person name="Grigoriev I.V."/>
            <person name="Nuss D."/>
        </authorList>
    </citation>
    <scope>NUCLEOTIDE SEQUENCE</scope>
    <source>
        <strain evidence="2">EP155</strain>
    </source>
</reference>